<proteinExistence type="predicted"/>
<feature type="domain" description="PASTA" evidence="1">
    <location>
        <begin position="1"/>
        <end position="29"/>
    </location>
</feature>
<dbReference type="EMBL" id="VSSQ01111054">
    <property type="protein sequence ID" value="MPN48580.1"/>
    <property type="molecule type" value="Genomic_DNA"/>
</dbReference>
<reference evidence="2" key="1">
    <citation type="submission" date="2019-08" db="EMBL/GenBank/DDBJ databases">
        <authorList>
            <person name="Kucharzyk K."/>
            <person name="Murdoch R.W."/>
            <person name="Higgins S."/>
            <person name="Loffler F."/>
        </authorList>
    </citation>
    <scope>NUCLEOTIDE SEQUENCE</scope>
</reference>
<organism evidence="2">
    <name type="scientific">bioreactor metagenome</name>
    <dbReference type="NCBI Taxonomy" id="1076179"/>
    <lineage>
        <taxon>unclassified sequences</taxon>
        <taxon>metagenomes</taxon>
        <taxon>ecological metagenomes</taxon>
    </lineage>
</organism>
<sequence length="186" mass="20151">MPKDVVIDQSPKAGTVADPGTKVDIVVSLGKAVEYVQMPDLVGKGIDIAKQELETAGLTLGTPGYEMSTAFELNSVMWQQYDPGVLLEKGTSVNLKISTGDEPPAVARSIPFDITYEKAKNEVFALSVVISDESGFRTVINKEQRFRSDGSEILTLSGSGEGKVQVLFDNDIAYEWNVNFNTGEIN</sequence>
<feature type="domain" description="PASTA" evidence="1">
    <location>
        <begin position="32"/>
        <end position="99"/>
    </location>
</feature>
<gene>
    <name evidence="2" type="ORF">SDC9_196190</name>
</gene>
<name>A0A645IBR2_9ZZZZ</name>
<dbReference type="Gene3D" id="3.30.10.20">
    <property type="match status" value="2"/>
</dbReference>
<protein>
    <recommendedName>
        <fullName evidence="1">PASTA domain-containing protein</fullName>
    </recommendedName>
</protein>
<dbReference type="AlphaFoldDB" id="A0A645IBR2"/>
<dbReference type="CDD" id="cd06577">
    <property type="entry name" value="PASTA_pknB"/>
    <property type="match status" value="2"/>
</dbReference>
<comment type="caution">
    <text evidence="2">The sequence shown here is derived from an EMBL/GenBank/DDBJ whole genome shotgun (WGS) entry which is preliminary data.</text>
</comment>
<accession>A0A645IBR2</accession>
<dbReference type="PROSITE" id="PS51178">
    <property type="entry name" value="PASTA"/>
    <property type="match status" value="2"/>
</dbReference>
<evidence type="ECO:0000259" key="1">
    <source>
        <dbReference type="PROSITE" id="PS51178"/>
    </source>
</evidence>
<evidence type="ECO:0000313" key="2">
    <source>
        <dbReference type="EMBL" id="MPN48580.1"/>
    </source>
</evidence>
<dbReference type="InterPro" id="IPR005543">
    <property type="entry name" value="PASTA_dom"/>
</dbReference>
<dbReference type="Pfam" id="PF03793">
    <property type="entry name" value="PASTA"/>
    <property type="match status" value="2"/>
</dbReference>